<feature type="transmembrane region" description="Helical" evidence="1">
    <location>
        <begin position="113"/>
        <end position="131"/>
    </location>
</feature>
<feature type="transmembrane region" description="Helical" evidence="1">
    <location>
        <begin position="152"/>
        <end position="172"/>
    </location>
</feature>
<keyword evidence="3" id="KW-1185">Reference proteome</keyword>
<reference evidence="3" key="1">
    <citation type="submission" date="2014-12" db="EMBL/GenBank/DDBJ databases">
        <authorList>
            <person name="Salcher M.M."/>
        </authorList>
    </citation>
    <scope>NUCLEOTIDE SEQUENCE [LARGE SCALE GENOMIC DNA]</scope>
    <source>
        <strain evidence="3">MMS-10A-171</strain>
    </source>
</reference>
<dbReference type="AlphaFoldDB" id="A0A0B7IY46"/>
<name>A0A0B7IY46_9PROT</name>
<gene>
    <name evidence="2" type="ORF">BN1209_0298</name>
</gene>
<evidence type="ECO:0008006" key="4">
    <source>
        <dbReference type="Google" id="ProtNLM"/>
    </source>
</evidence>
<dbReference type="KEGG" id="mbac:BN1209_0298"/>
<dbReference type="EMBL" id="LN794158">
    <property type="protein sequence ID" value="CEN55351.1"/>
    <property type="molecule type" value="Genomic_DNA"/>
</dbReference>
<evidence type="ECO:0000313" key="3">
    <source>
        <dbReference type="Proteomes" id="UP000056322"/>
    </source>
</evidence>
<feature type="transmembrane region" description="Helical" evidence="1">
    <location>
        <begin position="28"/>
        <end position="48"/>
    </location>
</feature>
<dbReference type="STRING" id="1581680.BN1209_0298"/>
<dbReference type="Proteomes" id="UP000056322">
    <property type="component" value="Chromosome 1"/>
</dbReference>
<keyword evidence="1" id="KW-0812">Transmembrane</keyword>
<protein>
    <recommendedName>
        <fullName evidence="4">Transmembrane protein</fullName>
    </recommendedName>
</protein>
<accession>A0A0B7IY46</accession>
<evidence type="ECO:0000256" key="1">
    <source>
        <dbReference type="SAM" id="Phobius"/>
    </source>
</evidence>
<feature type="transmembrane region" description="Helical" evidence="1">
    <location>
        <begin position="205"/>
        <end position="230"/>
    </location>
</feature>
<keyword evidence="1" id="KW-1133">Transmembrane helix</keyword>
<feature type="transmembrane region" description="Helical" evidence="1">
    <location>
        <begin position="237"/>
        <end position="260"/>
    </location>
</feature>
<keyword evidence="1" id="KW-0472">Membrane</keyword>
<sequence length="275" mass="31054">MTFRSKVKLGFSWVTDSLALFKQHPAKWMGLSSLYLVFFQFLPILLLGIIEQINQAHGSIIILFLVGLLGLALTFSWPIFTSVVIGVCRETHAERTTSVTEIFHRVKPHAQQLIFLGVVFFVYRLIMIALTEADIQSMDIQQMDKEVMPIGFWWLMLKLLILQVPLLLATWYSPLLISYHQYSVFKSIGHSVWAALHNITALVTAWVALTLAVVGVMLVLGLVIGVIAIFAKGIAAFLGMMLIMFVSLMATAFLFSIQYFSFLSMYYKKGEDFVS</sequence>
<dbReference type="OrthoDB" id="8538383at2"/>
<dbReference type="RefSeq" id="WP_045750637.1">
    <property type="nucleotide sequence ID" value="NZ_LN794158.1"/>
</dbReference>
<organism evidence="2 3">
    <name type="scientific">Candidatus Methylopumilus turicensis</name>
    <dbReference type="NCBI Taxonomy" id="1581680"/>
    <lineage>
        <taxon>Bacteria</taxon>
        <taxon>Pseudomonadati</taxon>
        <taxon>Pseudomonadota</taxon>
        <taxon>Betaproteobacteria</taxon>
        <taxon>Nitrosomonadales</taxon>
        <taxon>Methylophilaceae</taxon>
        <taxon>Candidatus Methylopumilus</taxon>
    </lineage>
</organism>
<proteinExistence type="predicted"/>
<dbReference type="HOGENOM" id="CLU_1068773_0_0_4"/>
<feature type="transmembrane region" description="Helical" evidence="1">
    <location>
        <begin position="60"/>
        <end position="80"/>
    </location>
</feature>
<evidence type="ECO:0000313" key="2">
    <source>
        <dbReference type="EMBL" id="CEN55351.1"/>
    </source>
</evidence>